<dbReference type="EMBL" id="LITT01000014">
    <property type="protein sequence ID" value="OAA89335.1"/>
    <property type="molecule type" value="Genomic_DNA"/>
</dbReference>
<protein>
    <recommendedName>
        <fullName evidence="2">Anti-sigma-W factor RsiW</fullName>
    </recommendedName>
</protein>
<organism evidence="5 6">
    <name type="scientific">Clostridium ljungdahlii</name>
    <dbReference type="NCBI Taxonomy" id="1538"/>
    <lineage>
        <taxon>Bacteria</taxon>
        <taxon>Bacillati</taxon>
        <taxon>Bacillota</taxon>
        <taxon>Clostridia</taxon>
        <taxon>Eubacteriales</taxon>
        <taxon>Clostridiaceae</taxon>
        <taxon>Clostridium</taxon>
    </lineage>
</organism>
<accession>A0A162J2B7</accession>
<dbReference type="PATRIC" id="fig|1538.10.peg.2153"/>
<keyword evidence="3" id="KW-0472">Membrane</keyword>
<keyword evidence="3" id="KW-0812">Transmembrane</keyword>
<sequence length="368" mass="41265">MKCLSEGSIQAYIDGELSNTEIKEVEMHLFQCEKCKEVYKELKSMNSFAVEKLQDYEKEFNINHVEIENRDIQAKNKKGEFKNMKKYKKIAAAACAALVITTCVSVGPIRASVMSAVSIFRAKDIKSVNIPLDDIKKLKTELQDRKSDINIDKIGKVKYQGGEQKNVTIDEAKKTLPFTISIPQNIQSKEVKNISIDKPSKMDFTLNVENINELLKSLGGKKLFPKDLDGKTFSLNMTGALSIMYEDSTNGERIAVSETKMPEITAPNDVDVDEIFNALSDLSILPYDMQQQLKSIKDWKSTLYIPNVGGKAEEMNINGMKAIGCFDTNQNDKGKKHSSILILKDNVLISIDGNVDKNKLLETAKSMR</sequence>
<dbReference type="OrthoDB" id="2079550at2"/>
<name>A0A162J2B7_9CLOT</name>
<dbReference type="InterPro" id="IPR027383">
    <property type="entry name" value="Znf_put"/>
</dbReference>
<dbReference type="RefSeq" id="WP_063555218.1">
    <property type="nucleotide sequence ID" value="NZ_LITT01000014.1"/>
</dbReference>
<dbReference type="Pfam" id="PF13490">
    <property type="entry name" value="zf-HC2"/>
    <property type="match status" value="1"/>
</dbReference>
<evidence type="ECO:0000256" key="2">
    <source>
        <dbReference type="ARBA" id="ARBA00024438"/>
    </source>
</evidence>
<dbReference type="InterPro" id="IPR041916">
    <property type="entry name" value="Anti_sigma_zinc_sf"/>
</dbReference>
<reference evidence="5 6" key="1">
    <citation type="journal article" date="2015" name="Biotechnol. Bioeng.">
        <title>Genome sequence and phenotypic characterization of Caulobacter segnis.</title>
        <authorList>
            <person name="Patel S."/>
            <person name="Fletcher B."/>
            <person name="Scott D.C."/>
            <person name="Ely B."/>
        </authorList>
    </citation>
    <scope>NUCLEOTIDE SEQUENCE [LARGE SCALE GENOMIC DNA]</scope>
    <source>
        <strain evidence="5 6">ERI-2</strain>
    </source>
</reference>
<evidence type="ECO:0000256" key="1">
    <source>
        <dbReference type="ARBA" id="ARBA00024353"/>
    </source>
</evidence>
<proteinExistence type="inferred from homology"/>
<gene>
    <name evidence="5" type="ORF">WY13_01708</name>
</gene>
<evidence type="ECO:0000259" key="4">
    <source>
        <dbReference type="Pfam" id="PF13490"/>
    </source>
</evidence>
<evidence type="ECO:0000313" key="6">
    <source>
        <dbReference type="Proteomes" id="UP000077407"/>
    </source>
</evidence>
<feature type="domain" description="Putative zinc-finger" evidence="4">
    <location>
        <begin position="9"/>
        <end position="35"/>
    </location>
</feature>
<feature type="transmembrane region" description="Helical" evidence="3">
    <location>
        <begin position="90"/>
        <end position="109"/>
    </location>
</feature>
<dbReference type="AlphaFoldDB" id="A0A162J2B7"/>
<dbReference type="Gene3D" id="1.10.10.1320">
    <property type="entry name" value="Anti-sigma factor, zinc-finger domain"/>
    <property type="match status" value="1"/>
</dbReference>
<dbReference type="Proteomes" id="UP000077407">
    <property type="component" value="Unassembled WGS sequence"/>
</dbReference>
<comment type="similarity">
    <text evidence="1">Belongs to the zinc-associated anti-sigma factor (ZAS) superfamily. Anti-sigma-W factor family.</text>
</comment>
<evidence type="ECO:0000256" key="3">
    <source>
        <dbReference type="SAM" id="Phobius"/>
    </source>
</evidence>
<evidence type="ECO:0000313" key="5">
    <source>
        <dbReference type="EMBL" id="OAA89335.1"/>
    </source>
</evidence>
<comment type="caution">
    <text evidence="5">The sequence shown here is derived from an EMBL/GenBank/DDBJ whole genome shotgun (WGS) entry which is preliminary data.</text>
</comment>
<keyword evidence="3" id="KW-1133">Transmembrane helix</keyword>